<evidence type="ECO:0000313" key="1">
    <source>
        <dbReference type="EMBL" id="GCC50955.1"/>
    </source>
</evidence>
<gene>
    <name evidence="1" type="ORF">SanaruYs_11740</name>
</gene>
<keyword evidence="2" id="KW-1185">Reference proteome</keyword>
<proteinExistence type="predicted"/>
<dbReference type="EMBL" id="BHXQ01000002">
    <property type="protein sequence ID" value="GCC50955.1"/>
    <property type="molecule type" value="Genomic_DNA"/>
</dbReference>
<dbReference type="AlphaFoldDB" id="A0A401U7V2"/>
<name>A0A401U7V2_9BACT</name>
<sequence>MKRHILIIFLLVFIVFTSCQSEISNEELCVARLRGRIVSSSPACAGVAIQILSGSFQPDHVDASWQNAFQPNSTVYQNVFKTYPFCQASEEQLKRFESILEEGDEFYFVFKNSEAGFCGFGDCTICEPLVSLPEKVNEIEIVDLACTDVFIVE</sequence>
<dbReference type="Proteomes" id="UP000288227">
    <property type="component" value="Unassembled WGS sequence"/>
</dbReference>
<dbReference type="RefSeq" id="WP_127121607.1">
    <property type="nucleotide sequence ID" value="NZ_BHXQ01000002.1"/>
</dbReference>
<accession>A0A401U7V2</accession>
<dbReference type="PROSITE" id="PS51257">
    <property type="entry name" value="PROKAR_LIPOPROTEIN"/>
    <property type="match status" value="1"/>
</dbReference>
<evidence type="ECO:0000313" key="2">
    <source>
        <dbReference type="Proteomes" id="UP000288227"/>
    </source>
</evidence>
<evidence type="ECO:0008006" key="3">
    <source>
        <dbReference type="Google" id="ProtNLM"/>
    </source>
</evidence>
<organism evidence="1 2">
    <name type="scientific">Chryseotalea sanaruensis</name>
    <dbReference type="NCBI Taxonomy" id="2482724"/>
    <lineage>
        <taxon>Bacteria</taxon>
        <taxon>Pseudomonadati</taxon>
        <taxon>Bacteroidota</taxon>
        <taxon>Cytophagia</taxon>
        <taxon>Cytophagales</taxon>
        <taxon>Chryseotaleaceae</taxon>
        <taxon>Chryseotalea</taxon>
    </lineage>
</organism>
<reference evidence="1 2" key="1">
    <citation type="submission" date="2018-11" db="EMBL/GenBank/DDBJ databases">
        <title>Chryseotalea sanarue gen. nov., sp., nov., a member of the family Cytophagaceae, isolated from a brackish lake in Hamamatsu Japan.</title>
        <authorList>
            <person name="Maejima Y."/>
            <person name="Iino T."/>
            <person name="Muraguchi Y."/>
            <person name="Fukuda K."/>
            <person name="Ohkuma M."/>
            <person name="Moriuchi R."/>
            <person name="Dohra H."/>
            <person name="Kimbara K."/>
            <person name="Shintani M."/>
        </authorList>
    </citation>
    <scope>NUCLEOTIDE SEQUENCE [LARGE SCALE GENOMIC DNA]</scope>
    <source>
        <strain evidence="1 2">Ys</strain>
    </source>
</reference>
<protein>
    <recommendedName>
        <fullName evidence="3">Lipoprotein</fullName>
    </recommendedName>
</protein>
<comment type="caution">
    <text evidence="1">The sequence shown here is derived from an EMBL/GenBank/DDBJ whole genome shotgun (WGS) entry which is preliminary data.</text>
</comment>